<dbReference type="EMBL" id="CM042055">
    <property type="protein sequence ID" value="KAI3701970.1"/>
    <property type="molecule type" value="Genomic_DNA"/>
</dbReference>
<reference evidence="2" key="1">
    <citation type="journal article" date="2022" name="Mol. Ecol. Resour.">
        <title>The genomes of chicory, endive, great burdock and yacon provide insights into Asteraceae palaeo-polyploidization history and plant inulin production.</title>
        <authorList>
            <person name="Fan W."/>
            <person name="Wang S."/>
            <person name="Wang H."/>
            <person name="Wang A."/>
            <person name="Jiang F."/>
            <person name="Liu H."/>
            <person name="Zhao H."/>
            <person name="Xu D."/>
            <person name="Zhang Y."/>
        </authorList>
    </citation>
    <scope>NUCLEOTIDE SEQUENCE [LARGE SCALE GENOMIC DNA]</scope>
    <source>
        <strain evidence="2">cv. Niubang</strain>
    </source>
</reference>
<protein>
    <submittedName>
        <fullName evidence="1">Uncharacterized protein</fullName>
    </submittedName>
</protein>
<proteinExistence type="predicted"/>
<accession>A0ACB8ZX68</accession>
<gene>
    <name evidence="1" type="ORF">L6452_27500</name>
</gene>
<reference evidence="1 2" key="2">
    <citation type="journal article" date="2022" name="Mol. Ecol. Resour.">
        <title>The genomes of chicory, endive, great burdock and yacon provide insights into Asteraceae paleo-polyploidization history and plant inulin production.</title>
        <authorList>
            <person name="Fan W."/>
            <person name="Wang S."/>
            <person name="Wang H."/>
            <person name="Wang A."/>
            <person name="Jiang F."/>
            <person name="Liu H."/>
            <person name="Zhao H."/>
            <person name="Xu D."/>
            <person name="Zhang Y."/>
        </authorList>
    </citation>
    <scope>NUCLEOTIDE SEQUENCE [LARGE SCALE GENOMIC DNA]</scope>
    <source>
        <strain evidence="2">cv. Niubang</strain>
    </source>
</reference>
<evidence type="ECO:0000313" key="1">
    <source>
        <dbReference type="EMBL" id="KAI3701970.1"/>
    </source>
</evidence>
<sequence length="119" mass="13305">MLFGLSTSYFVKVESTGEIDNETGLERAENLAKDLEWFKEQGQSGSLNFIICPRSTVLFISKNCQRKTRKRSSATSITRTLGTLQVVAAKILNNRGLEFYKRDGDLSGVAELVILEEPE</sequence>
<evidence type="ECO:0000313" key="2">
    <source>
        <dbReference type="Proteomes" id="UP001055879"/>
    </source>
</evidence>
<keyword evidence="2" id="KW-1185">Reference proteome</keyword>
<organism evidence="1 2">
    <name type="scientific">Arctium lappa</name>
    <name type="common">Greater burdock</name>
    <name type="synonym">Lappa major</name>
    <dbReference type="NCBI Taxonomy" id="4217"/>
    <lineage>
        <taxon>Eukaryota</taxon>
        <taxon>Viridiplantae</taxon>
        <taxon>Streptophyta</taxon>
        <taxon>Embryophyta</taxon>
        <taxon>Tracheophyta</taxon>
        <taxon>Spermatophyta</taxon>
        <taxon>Magnoliopsida</taxon>
        <taxon>eudicotyledons</taxon>
        <taxon>Gunneridae</taxon>
        <taxon>Pentapetalae</taxon>
        <taxon>asterids</taxon>
        <taxon>campanulids</taxon>
        <taxon>Asterales</taxon>
        <taxon>Asteraceae</taxon>
        <taxon>Carduoideae</taxon>
        <taxon>Cardueae</taxon>
        <taxon>Arctiinae</taxon>
        <taxon>Arctium</taxon>
    </lineage>
</organism>
<dbReference type="Proteomes" id="UP001055879">
    <property type="component" value="Linkage Group LG09"/>
</dbReference>
<comment type="caution">
    <text evidence="1">The sequence shown here is derived from an EMBL/GenBank/DDBJ whole genome shotgun (WGS) entry which is preliminary data.</text>
</comment>
<name>A0ACB8ZX68_ARCLA</name>